<dbReference type="Pfam" id="PF01011">
    <property type="entry name" value="PQQ"/>
    <property type="match status" value="2"/>
</dbReference>
<evidence type="ECO:0000313" key="11">
    <source>
        <dbReference type="Proteomes" id="UP001597112"/>
    </source>
</evidence>
<dbReference type="Pfam" id="PF13442">
    <property type="entry name" value="Cytochrome_CBB3"/>
    <property type="match status" value="1"/>
</dbReference>
<reference evidence="11" key="1">
    <citation type="journal article" date="2019" name="Int. J. Syst. Evol. Microbiol.">
        <title>The Global Catalogue of Microorganisms (GCM) 10K type strain sequencing project: providing services to taxonomists for standard genome sequencing and annotation.</title>
        <authorList>
            <consortium name="The Broad Institute Genomics Platform"/>
            <consortium name="The Broad Institute Genome Sequencing Center for Infectious Disease"/>
            <person name="Wu L."/>
            <person name="Ma J."/>
        </authorList>
    </citation>
    <scope>NUCLEOTIDE SEQUENCE [LARGE SCALE GENOMIC DNA]</scope>
    <source>
        <strain evidence="11">CCUG 58938</strain>
    </source>
</reference>
<dbReference type="EMBL" id="JBHTKA010000001">
    <property type="protein sequence ID" value="MFD0999485.1"/>
    <property type="molecule type" value="Genomic_DNA"/>
</dbReference>
<keyword evidence="5" id="KW-0732">Signal</keyword>
<dbReference type="InterPro" id="IPR002372">
    <property type="entry name" value="PQQ_rpt_dom"/>
</dbReference>
<keyword evidence="4 8" id="KW-0479">Metal-binding</keyword>
<dbReference type="SUPFAM" id="SSF50998">
    <property type="entry name" value="Quinoprotein alcohol dehydrogenase-like"/>
    <property type="match status" value="1"/>
</dbReference>
<comment type="caution">
    <text evidence="10">The sequence shown here is derived from an EMBL/GenBank/DDBJ whole genome shotgun (WGS) entry which is preliminary data.</text>
</comment>
<evidence type="ECO:0000256" key="1">
    <source>
        <dbReference type="ARBA" id="ARBA00001931"/>
    </source>
</evidence>
<feature type="domain" description="Cytochrome c" evidence="9">
    <location>
        <begin position="499"/>
        <end position="574"/>
    </location>
</feature>
<keyword evidence="6" id="KW-0560">Oxidoreductase</keyword>
<proteinExistence type="inferred from homology"/>
<dbReference type="Gene3D" id="2.140.10.10">
    <property type="entry name" value="Quinoprotein alcohol dehydrogenase-like superfamily"/>
    <property type="match status" value="2"/>
</dbReference>
<evidence type="ECO:0000259" key="9">
    <source>
        <dbReference type="PROSITE" id="PS51007"/>
    </source>
</evidence>
<dbReference type="PROSITE" id="PS51257">
    <property type="entry name" value="PROKAR_LIPOPROTEIN"/>
    <property type="match status" value="1"/>
</dbReference>
<comment type="cofactor">
    <cofactor evidence="1">
        <name>pyrroloquinoline quinone</name>
        <dbReference type="ChEBI" id="CHEBI:58442"/>
    </cofactor>
</comment>
<keyword evidence="11" id="KW-1185">Reference proteome</keyword>
<evidence type="ECO:0000256" key="5">
    <source>
        <dbReference type="ARBA" id="ARBA00022729"/>
    </source>
</evidence>
<name>A0ABW3K0G8_9BACT</name>
<gene>
    <name evidence="10" type="ORF">ACFQ21_09210</name>
</gene>
<dbReference type="CDD" id="cd10280">
    <property type="entry name" value="PQQ_mGDH"/>
    <property type="match status" value="1"/>
</dbReference>
<dbReference type="InterPro" id="IPR011047">
    <property type="entry name" value="Quinoprotein_ADH-like_sf"/>
</dbReference>
<dbReference type="Proteomes" id="UP001597112">
    <property type="component" value="Unassembled WGS sequence"/>
</dbReference>
<dbReference type="PANTHER" id="PTHR32303:SF4">
    <property type="entry name" value="QUINOPROTEIN GLUCOSE DEHYDROGENASE"/>
    <property type="match status" value="1"/>
</dbReference>
<evidence type="ECO:0000313" key="10">
    <source>
        <dbReference type="EMBL" id="MFD0999485.1"/>
    </source>
</evidence>
<organism evidence="10 11">
    <name type="scientific">Ohtaekwangia kribbensis</name>
    <dbReference type="NCBI Taxonomy" id="688913"/>
    <lineage>
        <taxon>Bacteria</taxon>
        <taxon>Pseudomonadati</taxon>
        <taxon>Bacteroidota</taxon>
        <taxon>Cytophagia</taxon>
        <taxon>Cytophagales</taxon>
        <taxon>Fulvivirgaceae</taxon>
        <taxon>Ohtaekwangia</taxon>
    </lineage>
</organism>
<dbReference type="PANTHER" id="PTHR32303">
    <property type="entry name" value="QUINOPROTEIN ALCOHOL DEHYDROGENASE (CYTOCHROME C)"/>
    <property type="match status" value="1"/>
</dbReference>
<evidence type="ECO:0000256" key="8">
    <source>
        <dbReference type="PROSITE-ProRule" id="PRU00433"/>
    </source>
</evidence>
<evidence type="ECO:0000256" key="3">
    <source>
        <dbReference type="ARBA" id="ARBA00022617"/>
    </source>
</evidence>
<comment type="similarity">
    <text evidence="2">Belongs to the bacterial PQQ dehydrogenase family.</text>
</comment>
<dbReference type="InterPro" id="IPR018391">
    <property type="entry name" value="PQQ_b-propeller_rpt"/>
</dbReference>
<dbReference type="PROSITE" id="PS51007">
    <property type="entry name" value="CYTC"/>
    <property type="match status" value="1"/>
</dbReference>
<keyword evidence="3 8" id="KW-0349">Heme</keyword>
<dbReference type="Gene3D" id="1.10.760.10">
    <property type="entry name" value="Cytochrome c-like domain"/>
    <property type="match status" value="1"/>
</dbReference>
<dbReference type="InterPro" id="IPR009056">
    <property type="entry name" value="Cyt_c-like_dom"/>
</dbReference>
<evidence type="ECO:0000256" key="2">
    <source>
        <dbReference type="ARBA" id="ARBA00008156"/>
    </source>
</evidence>
<dbReference type="RefSeq" id="WP_377578013.1">
    <property type="nucleotide sequence ID" value="NZ_JBHTKA010000001.1"/>
</dbReference>
<sequence>MPTSQRYHYAHRVIFRMRQSRFILYFFITILLAACSKPDAKYSRWEVTGGTREGIRYSSLTQIDTTNVQQLQVAWTYRTGDADTVNHSQIQCNPIIIDDILYATTPQLKLIALHAATGKTKWVFDPRQPTSDNRVLDFILNNNRGVTYWTDGSAATIFYVAGSTLYAVEAATGKLSEPFGTGGKIDLHDGLGEDVHDLFVTATSPGVIYKDLFIIGSRVSEGPDAAPGHIRAYDVRTGKQKWTFHTIPQPGEYGYDTWENPDAWKFTGGANAWAGFTLDEQRGILFAPTGSASFDFYGGNRKGNNLFANCILALDAATGKRIWHFQYLHHDIWDRDIPTPPALVTVMHEGKKIDAVAQPTKTGFIYIFERETGKPLFDIREEPVPPSTIPGEKISPTQPLPAKPEPFMRQSFTEADLNDLLPAASFDTIRKQFHAYQKGHMFTPPSREGSIFFPGLDGGAEWGGPSVDPATGILYVNANEIPWVITIADVEKSNATKETYAIAGKRLYLNHCSSCHGVNREGGGNYPALTGIKSKYTTPQFTDLVATGRRMMPAFKHLSEQEREAIASFVLNIEMLQKKEFIPQDSSVDLRAIPYRITGYNKFVSKEGYPAIKPPWGTLNAVDLNSGNIVWRIPFGEHPEFPQATAPTGTENYGGPVVTAGGVLFIAATQDGKFRAFNKRTGKLLWETRLPVPGFATPAVYAVKGKQYVVIACGGGKLKTKSGDTYIAFALPEDLAN</sequence>
<evidence type="ECO:0000256" key="4">
    <source>
        <dbReference type="ARBA" id="ARBA00022723"/>
    </source>
</evidence>
<dbReference type="InterPro" id="IPR036909">
    <property type="entry name" value="Cyt_c-like_dom_sf"/>
</dbReference>
<evidence type="ECO:0000256" key="6">
    <source>
        <dbReference type="ARBA" id="ARBA00023002"/>
    </source>
</evidence>
<keyword evidence="7 8" id="KW-0408">Iron</keyword>
<dbReference type="InterPro" id="IPR017511">
    <property type="entry name" value="PQQ_mDH"/>
</dbReference>
<accession>A0ABW3K0G8</accession>
<dbReference type="SMART" id="SM00564">
    <property type="entry name" value="PQQ"/>
    <property type="match status" value="5"/>
</dbReference>
<evidence type="ECO:0000256" key="7">
    <source>
        <dbReference type="ARBA" id="ARBA00023004"/>
    </source>
</evidence>
<dbReference type="SUPFAM" id="SSF46626">
    <property type="entry name" value="Cytochrome c"/>
    <property type="match status" value="1"/>
</dbReference>
<protein>
    <submittedName>
        <fullName evidence="10">PQQ-binding-like beta-propeller repeat protein</fullName>
    </submittedName>
</protein>